<sequence length="84" mass="9195">MVPPPWCHGISKLGHRSAPLPPYALRPEFRPSVNAPMPNTHRPVISALSSVVTGGSRERYRDSGSKKEKKIGVGRDKQKPKAPT</sequence>
<reference evidence="2 3" key="1">
    <citation type="submission" date="2023-09" db="EMBL/GenBank/DDBJ databases">
        <title>Nesidiocoris tenuis whole genome shotgun sequence.</title>
        <authorList>
            <person name="Shibata T."/>
            <person name="Shimoda M."/>
            <person name="Kobayashi T."/>
            <person name="Uehara T."/>
        </authorList>
    </citation>
    <scope>NUCLEOTIDE SEQUENCE [LARGE SCALE GENOMIC DNA]</scope>
    <source>
        <strain evidence="2 3">Japan</strain>
    </source>
</reference>
<keyword evidence="3" id="KW-1185">Reference proteome</keyword>
<evidence type="ECO:0000313" key="3">
    <source>
        <dbReference type="Proteomes" id="UP001307889"/>
    </source>
</evidence>
<protein>
    <submittedName>
        <fullName evidence="2">Uncharacterized protein</fullName>
    </submittedName>
</protein>
<name>A0ABN7B1R0_9HEMI</name>
<dbReference type="EMBL" id="AP028917">
    <property type="protein sequence ID" value="BES98350.1"/>
    <property type="molecule type" value="Genomic_DNA"/>
</dbReference>
<feature type="compositionally biased region" description="Basic and acidic residues" evidence="1">
    <location>
        <begin position="56"/>
        <end position="84"/>
    </location>
</feature>
<accession>A0ABN7B1R0</accession>
<feature type="region of interest" description="Disordered" evidence="1">
    <location>
        <begin position="34"/>
        <end position="84"/>
    </location>
</feature>
<organism evidence="2 3">
    <name type="scientific">Nesidiocoris tenuis</name>
    <dbReference type="NCBI Taxonomy" id="355587"/>
    <lineage>
        <taxon>Eukaryota</taxon>
        <taxon>Metazoa</taxon>
        <taxon>Ecdysozoa</taxon>
        <taxon>Arthropoda</taxon>
        <taxon>Hexapoda</taxon>
        <taxon>Insecta</taxon>
        <taxon>Pterygota</taxon>
        <taxon>Neoptera</taxon>
        <taxon>Paraneoptera</taxon>
        <taxon>Hemiptera</taxon>
        <taxon>Heteroptera</taxon>
        <taxon>Panheteroptera</taxon>
        <taxon>Cimicomorpha</taxon>
        <taxon>Miridae</taxon>
        <taxon>Dicyphina</taxon>
        <taxon>Nesidiocoris</taxon>
    </lineage>
</organism>
<evidence type="ECO:0000256" key="1">
    <source>
        <dbReference type="SAM" id="MobiDB-lite"/>
    </source>
</evidence>
<gene>
    <name evidence="2" type="ORF">NTJ_11165</name>
</gene>
<proteinExistence type="predicted"/>
<dbReference type="Proteomes" id="UP001307889">
    <property type="component" value="Chromosome 9"/>
</dbReference>
<evidence type="ECO:0000313" key="2">
    <source>
        <dbReference type="EMBL" id="BES98350.1"/>
    </source>
</evidence>